<dbReference type="OrthoDB" id="9795496at2"/>
<dbReference type="PANTHER" id="PTHR10057:SF0">
    <property type="entry name" value="TRANSLOCATOR PROTEIN"/>
    <property type="match status" value="1"/>
</dbReference>
<comment type="subcellular location">
    <subcellularLocation>
        <location evidence="1">Membrane</location>
        <topology evidence="1">Multi-pass membrane protein</topology>
    </subcellularLocation>
</comment>
<keyword evidence="3 6" id="KW-0812">Transmembrane</keyword>
<evidence type="ECO:0000256" key="6">
    <source>
        <dbReference type="SAM" id="Phobius"/>
    </source>
</evidence>
<evidence type="ECO:0000256" key="2">
    <source>
        <dbReference type="ARBA" id="ARBA00007524"/>
    </source>
</evidence>
<comment type="caution">
    <text evidence="7">The sequence shown here is derived from an EMBL/GenBank/DDBJ whole genome shotgun (WGS) entry which is preliminary data.</text>
</comment>
<evidence type="ECO:0000256" key="4">
    <source>
        <dbReference type="ARBA" id="ARBA00022989"/>
    </source>
</evidence>
<keyword evidence="8" id="KW-1185">Reference proteome</keyword>
<name>A0A4U8QB74_9FIRM</name>
<dbReference type="InterPro" id="IPR038330">
    <property type="entry name" value="TspO/MBR-related_sf"/>
</dbReference>
<accession>A0A4U8QB74</accession>
<keyword evidence="4 6" id="KW-1133">Transmembrane helix</keyword>
<dbReference type="Proteomes" id="UP000306509">
    <property type="component" value="Unassembled WGS sequence"/>
</dbReference>
<evidence type="ECO:0000313" key="8">
    <source>
        <dbReference type="Proteomes" id="UP000306509"/>
    </source>
</evidence>
<dbReference type="FunFam" id="1.20.1260.100:FF:000001">
    <property type="entry name" value="translocator protein 2"/>
    <property type="match status" value="1"/>
</dbReference>
<protein>
    <submittedName>
        <fullName evidence="7">TspO/MBR family protein</fullName>
    </submittedName>
</protein>
<dbReference type="AlphaFoldDB" id="A0A4U8QB74"/>
<dbReference type="PANTHER" id="PTHR10057">
    <property type="entry name" value="PERIPHERAL-TYPE BENZODIAZEPINE RECEPTOR"/>
    <property type="match status" value="1"/>
</dbReference>
<organism evidence="7 8">
    <name type="scientific">Robinsoniella peoriensis</name>
    <dbReference type="NCBI Taxonomy" id="180332"/>
    <lineage>
        <taxon>Bacteria</taxon>
        <taxon>Bacillati</taxon>
        <taxon>Bacillota</taxon>
        <taxon>Clostridia</taxon>
        <taxon>Lachnospirales</taxon>
        <taxon>Lachnospiraceae</taxon>
        <taxon>Robinsoniella</taxon>
    </lineage>
</organism>
<dbReference type="Gene3D" id="1.20.1260.100">
    <property type="entry name" value="TspO/MBR protein"/>
    <property type="match status" value="1"/>
</dbReference>
<evidence type="ECO:0000256" key="3">
    <source>
        <dbReference type="ARBA" id="ARBA00022692"/>
    </source>
</evidence>
<dbReference type="InterPro" id="IPR004307">
    <property type="entry name" value="TspO_MBR"/>
</dbReference>
<dbReference type="GO" id="GO:0016020">
    <property type="term" value="C:membrane"/>
    <property type="evidence" value="ECO:0007669"/>
    <property type="project" value="UniProtKB-SubCell"/>
</dbReference>
<dbReference type="GO" id="GO:0033013">
    <property type="term" value="P:tetrapyrrole metabolic process"/>
    <property type="evidence" value="ECO:0007669"/>
    <property type="project" value="UniProtKB-ARBA"/>
</dbReference>
<evidence type="ECO:0000313" key="7">
    <source>
        <dbReference type="EMBL" id="TLD02305.1"/>
    </source>
</evidence>
<evidence type="ECO:0000256" key="1">
    <source>
        <dbReference type="ARBA" id="ARBA00004141"/>
    </source>
</evidence>
<comment type="similarity">
    <text evidence="2">Belongs to the TspO/BZRP family.</text>
</comment>
<sequence>MKIKFDKLIISILIPLAVGQISALLTRSSADTYAMLSKSPLSPPGVVFPIVWTILYILMGISCYLIITSGNENTKNALTWYALQLVLNFFWSLIFFNLHFYLFAFIWLLLLIVTIIIMIIKFYKINPLAAYLQIPYLLWCIFAAYLNFSIYLLNK</sequence>
<proteinExistence type="inferred from homology"/>
<dbReference type="CDD" id="cd15904">
    <property type="entry name" value="TSPO_MBR"/>
    <property type="match status" value="1"/>
</dbReference>
<gene>
    <name evidence="7" type="ORF">DSM106044_00820</name>
</gene>
<reference evidence="7 8" key="1">
    <citation type="journal article" date="2019" name="Anaerobe">
        <title>Detection of Robinsoniella peoriensis in multiple bone samples of a trauma patient.</title>
        <authorList>
            <person name="Schrottner P."/>
            <person name="Hartwich K."/>
            <person name="Bunk B."/>
            <person name="Schober I."/>
            <person name="Helbig S."/>
            <person name="Rudolph W.W."/>
            <person name="Gunzer F."/>
        </authorList>
    </citation>
    <scope>NUCLEOTIDE SEQUENCE [LARGE SCALE GENOMIC DNA]</scope>
    <source>
        <strain evidence="7 8">DSM 106044</strain>
    </source>
</reference>
<dbReference type="Pfam" id="PF03073">
    <property type="entry name" value="TspO_MBR"/>
    <property type="match status" value="1"/>
</dbReference>
<feature type="transmembrane region" description="Helical" evidence="6">
    <location>
        <begin position="46"/>
        <end position="66"/>
    </location>
</feature>
<evidence type="ECO:0000256" key="5">
    <source>
        <dbReference type="ARBA" id="ARBA00023136"/>
    </source>
</evidence>
<dbReference type="RefSeq" id="WP_027294313.1">
    <property type="nucleotide sequence ID" value="NZ_CABMJZ010000058.1"/>
</dbReference>
<feature type="transmembrane region" description="Helical" evidence="6">
    <location>
        <begin position="78"/>
        <end position="96"/>
    </location>
</feature>
<feature type="transmembrane region" description="Helical" evidence="6">
    <location>
        <begin position="134"/>
        <end position="153"/>
    </location>
</feature>
<feature type="transmembrane region" description="Helical" evidence="6">
    <location>
        <begin position="102"/>
        <end position="122"/>
    </location>
</feature>
<dbReference type="EMBL" id="QGQD01000018">
    <property type="protein sequence ID" value="TLD02305.1"/>
    <property type="molecule type" value="Genomic_DNA"/>
</dbReference>
<dbReference type="PIRSF" id="PIRSF005859">
    <property type="entry name" value="PBR"/>
    <property type="match status" value="1"/>
</dbReference>
<keyword evidence="5 6" id="KW-0472">Membrane</keyword>